<keyword evidence="3" id="KW-1185">Reference proteome</keyword>
<dbReference type="InterPro" id="IPR013103">
    <property type="entry name" value="RVT_2"/>
</dbReference>
<evidence type="ECO:0000313" key="2">
    <source>
        <dbReference type="EMBL" id="WVZ04689.1"/>
    </source>
</evidence>
<dbReference type="AlphaFoldDB" id="A0AAQ3RR36"/>
<organism evidence="2 3">
    <name type="scientific">Vigna mungo</name>
    <name type="common">Black gram</name>
    <name type="synonym">Phaseolus mungo</name>
    <dbReference type="NCBI Taxonomy" id="3915"/>
    <lineage>
        <taxon>Eukaryota</taxon>
        <taxon>Viridiplantae</taxon>
        <taxon>Streptophyta</taxon>
        <taxon>Embryophyta</taxon>
        <taxon>Tracheophyta</taxon>
        <taxon>Spermatophyta</taxon>
        <taxon>Magnoliopsida</taxon>
        <taxon>eudicotyledons</taxon>
        <taxon>Gunneridae</taxon>
        <taxon>Pentapetalae</taxon>
        <taxon>rosids</taxon>
        <taxon>fabids</taxon>
        <taxon>Fabales</taxon>
        <taxon>Fabaceae</taxon>
        <taxon>Papilionoideae</taxon>
        <taxon>50 kb inversion clade</taxon>
        <taxon>NPAAA clade</taxon>
        <taxon>indigoferoid/millettioid clade</taxon>
        <taxon>Phaseoleae</taxon>
        <taxon>Vigna</taxon>
    </lineage>
</organism>
<dbReference type="Pfam" id="PF07727">
    <property type="entry name" value="RVT_2"/>
    <property type="match status" value="1"/>
</dbReference>
<evidence type="ECO:0000313" key="3">
    <source>
        <dbReference type="Proteomes" id="UP001374535"/>
    </source>
</evidence>
<protein>
    <recommendedName>
        <fullName evidence="1">Reverse transcriptase Ty1/copia-type domain-containing protein</fullName>
    </recommendedName>
</protein>
<dbReference type="EMBL" id="CP144695">
    <property type="protein sequence ID" value="WVZ04689.1"/>
    <property type="molecule type" value="Genomic_DNA"/>
</dbReference>
<sequence>MQAELEALTLNNTWIVTSLPPNKHAIGYRWIYKIEYHAYGNIERYKARLVAKGYTQMEGLDYIATFSPMAKLTTLDVNNVFLHGELDEEVYMTLSLGINPSFPNQHGYKQSASDHSLFLKISESSTTAILVYVDDIVLTGNNISEIESFLGLEVARNSTGIHLSQRKYTLDILTDCGMLASRPVATPMDDTDKLSTSSGTPLPDPSSYHRLLGRLIYLTTTRPDISYVVHHLSQFMSAPTSTHSQAAFSDSDWAGFLDTRYSVTGFSVYLGDSLVSWRSKKQPIVSRSSLEAEYRALATTTCELQCVPRAHKHIDIDCHLVREKFQSGSMKLLPVSSSQQLTDIFTKSLSPSLFSTLHIKLGMFNLYSQLEGEGGLNRN</sequence>
<evidence type="ECO:0000259" key="1">
    <source>
        <dbReference type="Pfam" id="PF07727"/>
    </source>
</evidence>
<name>A0AAQ3RR36_VIGMU</name>
<dbReference type="CDD" id="cd09272">
    <property type="entry name" value="RNase_HI_RT_Ty1"/>
    <property type="match status" value="1"/>
</dbReference>
<dbReference type="PANTHER" id="PTHR11439:SF470">
    <property type="entry name" value="CYSTEINE-RICH RLK (RECEPTOR-LIKE PROTEIN KINASE) 8"/>
    <property type="match status" value="1"/>
</dbReference>
<dbReference type="Proteomes" id="UP001374535">
    <property type="component" value="Chromosome 6"/>
</dbReference>
<dbReference type="SUPFAM" id="SSF56672">
    <property type="entry name" value="DNA/RNA polymerases"/>
    <property type="match status" value="1"/>
</dbReference>
<accession>A0AAQ3RR36</accession>
<dbReference type="PANTHER" id="PTHR11439">
    <property type="entry name" value="GAG-POL-RELATED RETROTRANSPOSON"/>
    <property type="match status" value="1"/>
</dbReference>
<dbReference type="InterPro" id="IPR043502">
    <property type="entry name" value="DNA/RNA_pol_sf"/>
</dbReference>
<reference evidence="2 3" key="1">
    <citation type="journal article" date="2023" name="Life. Sci Alliance">
        <title>Evolutionary insights into 3D genome organization and epigenetic landscape of Vigna mungo.</title>
        <authorList>
            <person name="Junaid A."/>
            <person name="Singh B."/>
            <person name="Bhatia S."/>
        </authorList>
    </citation>
    <scope>NUCLEOTIDE SEQUENCE [LARGE SCALE GENOMIC DNA]</scope>
    <source>
        <strain evidence="2">Urdbean</strain>
    </source>
</reference>
<proteinExistence type="predicted"/>
<feature type="domain" description="Reverse transcriptase Ty1/copia-type" evidence="1">
    <location>
        <begin position="11"/>
        <end position="97"/>
    </location>
</feature>
<gene>
    <name evidence="2" type="ORF">V8G54_018035</name>
</gene>